<gene>
    <name evidence="2" type="ORF">IM787_15885</name>
</gene>
<dbReference type="Proteomes" id="UP000806285">
    <property type="component" value="Unassembled WGS sequence"/>
</dbReference>
<comment type="caution">
    <text evidence="2">The sequence shown here is derived from an EMBL/GenBank/DDBJ whole genome shotgun (WGS) entry which is preliminary data.</text>
</comment>
<sequence>MPTEINRGREADNDPTRHEDAPIPSASDDEVLDETVRLAREGRKERDADPREPKSTKE</sequence>
<dbReference type="RefSeq" id="WP_193677652.1">
    <property type="nucleotide sequence ID" value="NZ_JADDIV010000004.1"/>
</dbReference>
<reference evidence="2 3" key="1">
    <citation type="submission" date="2020-10" db="EMBL/GenBank/DDBJ databases">
        <title>Ramlibacter sp. HM2 16S ribosomal RNA gene Genome sequencing and assembly.</title>
        <authorList>
            <person name="Kang M."/>
        </authorList>
    </citation>
    <scope>NUCLEOTIDE SEQUENCE [LARGE SCALE GENOMIC DNA]</scope>
    <source>
        <strain evidence="2 3">HM2</strain>
    </source>
</reference>
<accession>A0ABR9S6H6</accession>
<feature type="region of interest" description="Disordered" evidence="1">
    <location>
        <begin position="1"/>
        <end position="58"/>
    </location>
</feature>
<dbReference type="EMBL" id="JADDIV010000004">
    <property type="protein sequence ID" value="MBE7369044.1"/>
    <property type="molecule type" value="Genomic_DNA"/>
</dbReference>
<evidence type="ECO:0000256" key="1">
    <source>
        <dbReference type="SAM" id="MobiDB-lite"/>
    </source>
</evidence>
<evidence type="ECO:0000313" key="3">
    <source>
        <dbReference type="Proteomes" id="UP000806285"/>
    </source>
</evidence>
<proteinExistence type="predicted"/>
<keyword evidence="3" id="KW-1185">Reference proteome</keyword>
<protein>
    <submittedName>
        <fullName evidence="2">Uncharacterized protein</fullName>
    </submittedName>
</protein>
<feature type="compositionally biased region" description="Basic and acidic residues" evidence="1">
    <location>
        <begin position="1"/>
        <end position="21"/>
    </location>
</feature>
<evidence type="ECO:0000313" key="2">
    <source>
        <dbReference type="EMBL" id="MBE7369044.1"/>
    </source>
</evidence>
<organism evidence="2 3">
    <name type="scientific">Ramlibacter pallidus</name>
    <dbReference type="NCBI Taxonomy" id="2780087"/>
    <lineage>
        <taxon>Bacteria</taxon>
        <taxon>Pseudomonadati</taxon>
        <taxon>Pseudomonadota</taxon>
        <taxon>Betaproteobacteria</taxon>
        <taxon>Burkholderiales</taxon>
        <taxon>Comamonadaceae</taxon>
        <taxon>Ramlibacter</taxon>
    </lineage>
</organism>
<name>A0ABR9S6H6_9BURK</name>
<feature type="compositionally biased region" description="Basic and acidic residues" evidence="1">
    <location>
        <begin position="34"/>
        <end position="58"/>
    </location>
</feature>